<evidence type="ECO:0000313" key="2">
    <source>
        <dbReference type="Proteomes" id="UP001197093"/>
    </source>
</evidence>
<reference evidence="1" key="1">
    <citation type="submission" date="2023-02" db="EMBL/GenBank/DDBJ databases">
        <authorList>
            <person name="Palmer J.M."/>
        </authorList>
    </citation>
    <scope>NUCLEOTIDE SEQUENCE</scope>
    <source>
        <strain evidence="1">FW57</strain>
    </source>
</reference>
<dbReference type="Proteomes" id="UP001197093">
    <property type="component" value="Unassembled WGS sequence"/>
</dbReference>
<dbReference type="AlphaFoldDB" id="A0AAD4EUB1"/>
<evidence type="ECO:0000313" key="1">
    <source>
        <dbReference type="EMBL" id="KAG7287654.1"/>
    </source>
</evidence>
<organism evidence="1 2">
    <name type="scientific">Staphylotrichum longicolle</name>
    <dbReference type="NCBI Taxonomy" id="669026"/>
    <lineage>
        <taxon>Eukaryota</taxon>
        <taxon>Fungi</taxon>
        <taxon>Dikarya</taxon>
        <taxon>Ascomycota</taxon>
        <taxon>Pezizomycotina</taxon>
        <taxon>Sordariomycetes</taxon>
        <taxon>Sordariomycetidae</taxon>
        <taxon>Sordariales</taxon>
        <taxon>Chaetomiaceae</taxon>
        <taxon>Staphylotrichum</taxon>
    </lineage>
</organism>
<gene>
    <name evidence="1" type="ORF">NEMBOFW57_007167</name>
</gene>
<dbReference type="EMBL" id="JAHCVI010000003">
    <property type="protein sequence ID" value="KAG7287654.1"/>
    <property type="molecule type" value="Genomic_DNA"/>
</dbReference>
<proteinExistence type="predicted"/>
<keyword evidence="2" id="KW-1185">Reference proteome</keyword>
<comment type="caution">
    <text evidence="1">The sequence shown here is derived from an EMBL/GenBank/DDBJ whole genome shotgun (WGS) entry which is preliminary data.</text>
</comment>
<accession>A0AAD4EUB1</accession>
<name>A0AAD4EUB1_9PEZI</name>
<protein>
    <recommendedName>
        <fullName evidence="3">BZIP domain-containing protein</fullName>
    </recommendedName>
</protein>
<sequence length="98" mass="11525">MVLQDTSPPELPDWQLLKQEMKRAGRRAVEMRHRKKEREDHEKIEMTSKRLQGLHAYLVAEERALKAEKLTLICQLLTHAHCNDSNIAEYLSYAPKQM</sequence>
<evidence type="ECO:0008006" key="3">
    <source>
        <dbReference type="Google" id="ProtNLM"/>
    </source>
</evidence>